<feature type="compositionally biased region" description="Low complexity" evidence="1">
    <location>
        <begin position="238"/>
        <end position="249"/>
    </location>
</feature>
<dbReference type="SUPFAM" id="SSF103473">
    <property type="entry name" value="MFS general substrate transporter"/>
    <property type="match status" value="1"/>
</dbReference>
<sequence>MGTTGKPGRGRAGDAYRRVIGLTGPLLPCVSFLGRLPTATIQFGSVLLVARTHGSLTTAGLTGGALALGEVVCGPLVGRLADRHGQSTVVLAFSLVNAVAVAVLVAGALAGLPAPALVLLGAVAGATVPLVGPLARARLVALARRSGASEATVGAALSFESTLDELSFVLGPALVGLAAVLAHPAYAMAAAAALVATCGTAFALHPTSHATTPAGEHPGRPADPPVHARVEAVPPGSPSSVPGVTGPLRTRPPRPPMPPGVPGLFAALALQGAVFGACQAGITAFTGRLGQADQAGLVYAAMGVMSAVAGLAMAAVPERVGARTRWRLATGAALALSLPLLGARGLPALYAVVTVLGVAYAPHLITVFGLLERAVAPSRLAETMGVATSALVGGQALAVAVTGRLAETHGPAAAFAVASAAAGLTFVLALTVRPATYAGDPGNALHARVPDTPPAARDRRRD</sequence>
<feature type="transmembrane region" description="Helical" evidence="2">
    <location>
        <begin position="264"/>
        <end position="285"/>
    </location>
</feature>
<feature type="region of interest" description="Disordered" evidence="1">
    <location>
        <begin position="209"/>
        <end position="254"/>
    </location>
</feature>
<evidence type="ECO:0000313" key="4">
    <source>
        <dbReference type="Proteomes" id="UP001622557"/>
    </source>
</evidence>
<dbReference type="PANTHER" id="PTHR23542">
    <property type="match status" value="1"/>
</dbReference>
<organism evidence="3 4">
    <name type="scientific">Streptomyces achromogenes</name>
    <dbReference type="NCBI Taxonomy" id="67255"/>
    <lineage>
        <taxon>Bacteria</taxon>
        <taxon>Bacillati</taxon>
        <taxon>Actinomycetota</taxon>
        <taxon>Actinomycetes</taxon>
        <taxon>Kitasatosporales</taxon>
        <taxon>Streptomycetaceae</taxon>
        <taxon>Streptomyces</taxon>
    </lineage>
</organism>
<dbReference type="Proteomes" id="UP001622557">
    <property type="component" value="Chromosome"/>
</dbReference>
<proteinExistence type="predicted"/>
<feature type="transmembrane region" description="Helical" evidence="2">
    <location>
        <begin position="349"/>
        <end position="371"/>
    </location>
</feature>
<dbReference type="PANTHER" id="PTHR23542:SF1">
    <property type="entry name" value="MAJOR FACILITATOR SUPERFAMILY (MFS) PROFILE DOMAIN-CONTAINING PROTEIN"/>
    <property type="match status" value="1"/>
</dbReference>
<name>A0ABZ1KU90_STRAH</name>
<dbReference type="Gene3D" id="1.20.1250.20">
    <property type="entry name" value="MFS general substrate transporter like domains"/>
    <property type="match status" value="2"/>
</dbReference>
<evidence type="ECO:0000313" key="3">
    <source>
        <dbReference type="EMBL" id="WTQ84139.1"/>
    </source>
</evidence>
<dbReference type="InterPro" id="IPR011701">
    <property type="entry name" value="MFS"/>
</dbReference>
<dbReference type="RefSeq" id="WP_405451397.1">
    <property type="nucleotide sequence ID" value="NZ_CP108164.1"/>
</dbReference>
<keyword evidence="2" id="KW-0472">Membrane</keyword>
<feature type="transmembrane region" description="Helical" evidence="2">
    <location>
        <begin position="116"/>
        <end position="135"/>
    </location>
</feature>
<feature type="transmembrane region" description="Helical" evidence="2">
    <location>
        <begin position="412"/>
        <end position="432"/>
    </location>
</feature>
<dbReference type="Pfam" id="PF07690">
    <property type="entry name" value="MFS_1"/>
    <property type="match status" value="1"/>
</dbReference>
<gene>
    <name evidence="3" type="ORF">OG350_29225</name>
</gene>
<feature type="region of interest" description="Disordered" evidence="1">
    <location>
        <begin position="441"/>
        <end position="462"/>
    </location>
</feature>
<reference evidence="3 4" key="1">
    <citation type="submission" date="2022-10" db="EMBL/GenBank/DDBJ databases">
        <title>The complete genomes of actinobacterial strains from the NBC collection.</title>
        <authorList>
            <person name="Joergensen T.S."/>
            <person name="Alvarez Arevalo M."/>
            <person name="Sterndorff E.B."/>
            <person name="Faurdal D."/>
            <person name="Vuksanovic O."/>
            <person name="Mourched A.-S."/>
            <person name="Charusanti P."/>
            <person name="Shaw S."/>
            <person name="Blin K."/>
            <person name="Weber T."/>
        </authorList>
    </citation>
    <scope>NUCLEOTIDE SEQUENCE [LARGE SCALE GENOMIC DNA]</scope>
    <source>
        <strain evidence="3 4">NBC_00156</strain>
    </source>
</reference>
<keyword evidence="2" id="KW-0812">Transmembrane</keyword>
<evidence type="ECO:0000256" key="1">
    <source>
        <dbReference type="SAM" id="MobiDB-lite"/>
    </source>
</evidence>
<feature type="transmembrane region" description="Helical" evidence="2">
    <location>
        <begin position="89"/>
        <end position="110"/>
    </location>
</feature>
<dbReference type="GeneID" id="97284603"/>
<feature type="transmembrane region" description="Helical" evidence="2">
    <location>
        <begin position="297"/>
        <end position="314"/>
    </location>
</feature>
<evidence type="ECO:0000256" key="2">
    <source>
        <dbReference type="SAM" id="Phobius"/>
    </source>
</evidence>
<keyword evidence="4" id="KW-1185">Reference proteome</keyword>
<accession>A0ABZ1KU90</accession>
<protein>
    <submittedName>
        <fullName evidence="3">MFS transporter</fullName>
    </submittedName>
</protein>
<keyword evidence="2" id="KW-1133">Transmembrane helix</keyword>
<dbReference type="InterPro" id="IPR036259">
    <property type="entry name" value="MFS_trans_sf"/>
</dbReference>
<feature type="transmembrane region" description="Helical" evidence="2">
    <location>
        <begin position="383"/>
        <end position="406"/>
    </location>
</feature>
<dbReference type="EMBL" id="CP108164">
    <property type="protein sequence ID" value="WTQ84139.1"/>
    <property type="molecule type" value="Genomic_DNA"/>
</dbReference>